<name>A0A066YLQ3_9ACTN</name>
<organism evidence="2 3">
    <name type="scientific">Kitasatospora cheerisanensis KCTC 2395</name>
    <dbReference type="NCBI Taxonomy" id="1348663"/>
    <lineage>
        <taxon>Bacteria</taxon>
        <taxon>Bacillati</taxon>
        <taxon>Actinomycetota</taxon>
        <taxon>Actinomycetes</taxon>
        <taxon>Kitasatosporales</taxon>
        <taxon>Streptomycetaceae</taxon>
        <taxon>Kitasatospora</taxon>
    </lineage>
</organism>
<comment type="caution">
    <text evidence="2">The sequence shown here is derived from an EMBL/GenBank/DDBJ whole genome shotgun (WGS) entry which is preliminary data.</text>
</comment>
<accession>A0A066YLQ3</accession>
<evidence type="ECO:0000313" key="3">
    <source>
        <dbReference type="Proteomes" id="UP000027178"/>
    </source>
</evidence>
<reference evidence="2 3" key="1">
    <citation type="submission" date="2014-05" db="EMBL/GenBank/DDBJ databases">
        <title>Draft Genome Sequence of Kitasatospora cheerisanensis KCTC 2395.</title>
        <authorList>
            <person name="Nam D.H."/>
        </authorList>
    </citation>
    <scope>NUCLEOTIDE SEQUENCE [LARGE SCALE GENOMIC DNA]</scope>
    <source>
        <strain evidence="2 3">KCTC 2395</strain>
    </source>
</reference>
<feature type="compositionally biased region" description="Basic and acidic residues" evidence="1">
    <location>
        <begin position="1"/>
        <end position="13"/>
    </location>
</feature>
<dbReference type="PATRIC" id="fig|1348663.4.peg.6040"/>
<feature type="region of interest" description="Disordered" evidence="1">
    <location>
        <begin position="1"/>
        <end position="55"/>
    </location>
</feature>
<keyword evidence="3" id="KW-1185">Reference proteome</keyword>
<dbReference type="Proteomes" id="UP000027178">
    <property type="component" value="Unassembled WGS sequence"/>
</dbReference>
<evidence type="ECO:0000256" key="1">
    <source>
        <dbReference type="SAM" id="MobiDB-lite"/>
    </source>
</evidence>
<proteinExistence type="predicted"/>
<gene>
    <name evidence="2" type="ORF">KCH_62410</name>
</gene>
<dbReference type="HOGENOM" id="CLU_3026257_0_0_11"/>
<evidence type="ECO:0000313" key="2">
    <source>
        <dbReference type="EMBL" id="KDN82087.1"/>
    </source>
</evidence>
<dbReference type="AlphaFoldDB" id="A0A066YLQ3"/>
<sequence>MESDAASDRERRALGARALWRGAGRKPSSAGQGCGEPVSAGVPAGRGWVFGGGRS</sequence>
<dbReference type="EMBL" id="JNBY01000126">
    <property type="protein sequence ID" value="KDN82087.1"/>
    <property type="molecule type" value="Genomic_DNA"/>
</dbReference>
<protein>
    <submittedName>
        <fullName evidence="2">Uncharacterized protein</fullName>
    </submittedName>
</protein>